<dbReference type="CDD" id="cd07379">
    <property type="entry name" value="MPP_239FB"/>
    <property type="match status" value="1"/>
</dbReference>
<dbReference type="SUPFAM" id="SSF56300">
    <property type="entry name" value="Metallo-dependent phosphatases"/>
    <property type="match status" value="1"/>
</dbReference>
<protein>
    <recommendedName>
        <fullName evidence="1">Calcineurin-like phosphoesterase domain-containing protein</fullName>
    </recommendedName>
</protein>
<accession>A0AAV9PX90</accession>
<name>A0AAV9PX90_9PEZI</name>
<feature type="domain" description="Calcineurin-like phosphoesterase" evidence="1">
    <location>
        <begin position="34"/>
        <end position="222"/>
    </location>
</feature>
<dbReference type="Pfam" id="PF00149">
    <property type="entry name" value="Metallophos"/>
    <property type="match status" value="1"/>
</dbReference>
<proteinExistence type="predicted"/>
<dbReference type="PANTHER" id="PTHR12905:SF0">
    <property type="entry name" value="CALCINEURIN-LIKE PHOSPHOESTERASE DOMAIN-CONTAINING PROTEIN"/>
    <property type="match status" value="1"/>
</dbReference>
<dbReference type="AlphaFoldDB" id="A0AAV9PX90"/>
<dbReference type="EMBL" id="JAXLQG010000018">
    <property type="protein sequence ID" value="KAK5530964.1"/>
    <property type="molecule type" value="Genomic_DNA"/>
</dbReference>
<dbReference type="Proteomes" id="UP001345827">
    <property type="component" value="Unassembled WGS sequence"/>
</dbReference>
<keyword evidence="3" id="KW-1185">Reference proteome</keyword>
<evidence type="ECO:0000313" key="2">
    <source>
        <dbReference type="EMBL" id="KAK5530964.1"/>
    </source>
</evidence>
<dbReference type="Gene3D" id="3.60.21.10">
    <property type="match status" value="1"/>
</dbReference>
<dbReference type="GO" id="GO:0016787">
    <property type="term" value="F:hydrolase activity"/>
    <property type="evidence" value="ECO:0007669"/>
    <property type="project" value="InterPro"/>
</dbReference>
<dbReference type="InterPro" id="IPR029052">
    <property type="entry name" value="Metallo-depent_PP-like"/>
</dbReference>
<dbReference type="PANTHER" id="PTHR12905">
    <property type="entry name" value="METALLOPHOSPHOESTERASE"/>
    <property type="match status" value="1"/>
</dbReference>
<evidence type="ECO:0000259" key="1">
    <source>
        <dbReference type="Pfam" id="PF00149"/>
    </source>
</evidence>
<comment type="caution">
    <text evidence="2">The sequence shown here is derived from an EMBL/GenBank/DDBJ whole genome shotgun (WGS) entry which is preliminary data.</text>
</comment>
<sequence length="346" mass="38776">MSVTPHPPLSASLVDLRLRFAKVPREDFTPENRPYQRADVALHCGDLTDGSKLDEFRSTLKMLESIDAPLKLIIAGNHDFTMDNAAFEAKVAEVVPPLDPELVAREYGVLGQARQLFDDAKTRGIVFLDEGTNRFRLENGAILTIYASPYTPSLGCSWGFQYHQNRGWHFDIQDGTDIVMTHGPPRGVMDYTYGRERAGCPDLFAAVASARPRIHCFGHIHEGWGAKLVTWKDSNDGGDSSESATDKKPPLSRFTAFDNEKSPVIEKLAGLRKSTLDFEEMAQEKRVKLERLSQSRCAITSHCTHDEYPLQVGRQTLFVNASIMGGEEFVQRPWLVDIELPKRAEI</sequence>
<dbReference type="InterPro" id="IPR004843">
    <property type="entry name" value="Calcineurin-like_PHP"/>
</dbReference>
<reference evidence="2 3" key="1">
    <citation type="submission" date="2023-06" db="EMBL/GenBank/DDBJ databases">
        <title>Black Yeasts Isolated from many extreme environments.</title>
        <authorList>
            <person name="Coleine C."/>
            <person name="Stajich J.E."/>
            <person name="Selbmann L."/>
        </authorList>
    </citation>
    <scope>NUCLEOTIDE SEQUENCE [LARGE SCALE GENOMIC DNA]</scope>
    <source>
        <strain evidence="2 3">CCFEE 5887</strain>
    </source>
</reference>
<organism evidence="2 3">
    <name type="scientific">Vermiconidia calcicola</name>
    <dbReference type="NCBI Taxonomy" id="1690605"/>
    <lineage>
        <taxon>Eukaryota</taxon>
        <taxon>Fungi</taxon>
        <taxon>Dikarya</taxon>
        <taxon>Ascomycota</taxon>
        <taxon>Pezizomycotina</taxon>
        <taxon>Dothideomycetes</taxon>
        <taxon>Dothideomycetidae</taxon>
        <taxon>Mycosphaerellales</taxon>
        <taxon>Extremaceae</taxon>
        <taxon>Vermiconidia</taxon>
    </lineage>
</organism>
<gene>
    <name evidence="2" type="ORF">LTR25_008821</name>
</gene>
<evidence type="ECO:0000313" key="3">
    <source>
        <dbReference type="Proteomes" id="UP001345827"/>
    </source>
</evidence>
<dbReference type="InterPro" id="IPR051693">
    <property type="entry name" value="UPF0046_metallophosphoest"/>
</dbReference>